<comment type="caution">
    <text evidence="2">The sequence shown here is derived from an EMBL/GenBank/DDBJ whole genome shotgun (WGS) entry which is preliminary data.</text>
</comment>
<dbReference type="Pfam" id="PF14588">
    <property type="entry name" value="YjgF_endoribonc"/>
    <property type="match status" value="1"/>
</dbReference>
<name>A0ABQ4A3Z7_9ACTN</name>
<reference evidence="2 3" key="1">
    <citation type="submission" date="2021-01" db="EMBL/GenBank/DDBJ databases">
        <title>Whole genome shotgun sequence of Actinoplanes humidus NBRC 14915.</title>
        <authorList>
            <person name="Komaki H."/>
            <person name="Tamura T."/>
        </authorList>
    </citation>
    <scope>NUCLEOTIDE SEQUENCE [LARGE SCALE GENOMIC DNA]</scope>
    <source>
        <strain evidence="2 3">NBRC 14915</strain>
    </source>
</reference>
<dbReference type="CDD" id="cd02199">
    <property type="entry name" value="YjgF_YER057c_UK114_like_1"/>
    <property type="match status" value="1"/>
</dbReference>
<dbReference type="PANTHER" id="PTHR43760:SF1">
    <property type="entry name" value="ENDORIBONUCLEASE L-PSP_CHORISMATE MUTASE-LIKE DOMAIN-CONTAINING PROTEIN"/>
    <property type="match status" value="1"/>
</dbReference>
<dbReference type="RefSeq" id="WP_203842510.1">
    <property type="nucleotide sequence ID" value="NZ_BAAATV010000023.1"/>
</dbReference>
<dbReference type="InterPro" id="IPR035959">
    <property type="entry name" value="RutC-like_sf"/>
</dbReference>
<dbReference type="EMBL" id="BOMN01000123">
    <property type="protein sequence ID" value="GIE25566.1"/>
    <property type="molecule type" value="Genomic_DNA"/>
</dbReference>
<evidence type="ECO:0000259" key="1">
    <source>
        <dbReference type="Pfam" id="PF14588"/>
    </source>
</evidence>
<sequence>MHTPEERVLALGLTIPDYSDPPYGGRYGKVKPFHRVGNLLLISGITPEDREGNRLHPGRFGDDLTVEQGYEAARMTAVNVLGLIRLAVGSLNAVAAMGRNLCFLRTTDDFEDLHLVSDGVSQLFIDVFGPEFGPAGRASIGVSSLSRRNCFELWTELELKPGS</sequence>
<accession>A0ABQ4A3Z7</accession>
<keyword evidence="3" id="KW-1185">Reference proteome</keyword>
<dbReference type="SUPFAM" id="SSF55298">
    <property type="entry name" value="YjgF-like"/>
    <property type="match status" value="1"/>
</dbReference>
<evidence type="ECO:0000313" key="3">
    <source>
        <dbReference type="Proteomes" id="UP000603200"/>
    </source>
</evidence>
<evidence type="ECO:0000313" key="2">
    <source>
        <dbReference type="EMBL" id="GIE25566.1"/>
    </source>
</evidence>
<organism evidence="2 3">
    <name type="scientific">Winogradskya humida</name>
    <dbReference type="NCBI Taxonomy" id="113566"/>
    <lineage>
        <taxon>Bacteria</taxon>
        <taxon>Bacillati</taxon>
        <taxon>Actinomycetota</taxon>
        <taxon>Actinomycetes</taxon>
        <taxon>Micromonosporales</taxon>
        <taxon>Micromonosporaceae</taxon>
        <taxon>Winogradskya</taxon>
    </lineage>
</organism>
<dbReference type="Proteomes" id="UP000603200">
    <property type="component" value="Unassembled WGS sequence"/>
</dbReference>
<dbReference type="PANTHER" id="PTHR43760">
    <property type="entry name" value="ENDORIBONUCLEASE-RELATED"/>
    <property type="match status" value="1"/>
</dbReference>
<gene>
    <name evidence="2" type="ORF">Ahu01nite_086680</name>
</gene>
<protein>
    <recommendedName>
        <fullName evidence="1">Endoribonuclease L-PSP/chorismate mutase-like domain-containing protein</fullName>
    </recommendedName>
</protein>
<feature type="domain" description="Endoribonuclease L-PSP/chorismate mutase-like" evidence="1">
    <location>
        <begin position="5"/>
        <end position="130"/>
    </location>
</feature>
<proteinExistence type="predicted"/>
<dbReference type="Gene3D" id="3.30.1330.40">
    <property type="entry name" value="RutC-like"/>
    <property type="match status" value="1"/>
</dbReference>
<dbReference type="InterPro" id="IPR013813">
    <property type="entry name" value="Endoribo_LPSP/chorism_mut-like"/>
</dbReference>